<name>A0A392NGH7_9FABA</name>
<comment type="caution">
    <text evidence="1">The sequence shown here is derived from an EMBL/GenBank/DDBJ whole genome shotgun (WGS) entry which is preliminary data.</text>
</comment>
<keyword evidence="2" id="KW-1185">Reference proteome</keyword>
<dbReference type="InterPro" id="IPR004870">
    <property type="entry name" value="Nucleoporin_Nup155"/>
</dbReference>
<dbReference type="GO" id="GO:0036228">
    <property type="term" value="P:protein localization to nuclear inner membrane"/>
    <property type="evidence" value="ECO:0007669"/>
    <property type="project" value="TreeGrafter"/>
</dbReference>
<dbReference type="EMBL" id="LXQA010035504">
    <property type="protein sequence ID" value="MCH97634.1"/>
    <property type="molecule type" value="Genomic_DNA"/>
</dbReference>
<dbReference type="AlphaFoldDB" id="A0A392NGH7"/>
<sequence>CQYLSNGVLQAKNANNSDGLVGSTPSSSDTGLLDMLEGKLAVLRFQIKIKEELEAMASSSEHERKPTSYHQI</sequence>
<organism evidence="1 2">
    <name type="scientific">Trifolium medium</name>
    <dbReference type="NCBI Taxonomy" id="97028"/>
    <lineage>
        <taxon>Eukaryota</taxon>
        <taxon>Viridiplantae</taxon>
        <taxon>Streptophyta</taxon>
        <taxon>Embryophyta</taxon>
        <taxon>Tracheophyta</taxon>
        <taxon>Spermatophyta</taxon>
        <taxon>Magnoliopsida</taxon>
        <taxon>eudicotyledons</taxon>
        <taxon>Gunneridae</taxon>
        <taxon>Pentapetalae</taxon>
        <taxon>rosids</taxon>
        <taxon>fabids</taxon>
        <taxon>Fabales</taxon>
        <taxon>Fabaceae</taxon>
        <taxon>Papilionoideae</taxon>
        <taxon>50 kb inversion clade</taxon>
        <taxon>NPAAA clade</taxon>
        <taxon>Hologalegina</taxon>
        <taxon>IRL clade</taxon>
        <taxon>Trifolieae</taxon>
        <taxon>Trifolium</taxon>
    </lineage>
</organism>
<dbReference type="GO" id="GO:0006606">
    <property type="term" value="P:protein import into nucleus"/>
    <property type="evidence" value="ECO:0007669"/>
    <property type="project" value="TreeGrafter"/>
</dbReference>
<dbReference type="PANTHER" id="PTHR10350:SF6">
    <property type="entry name" value="NUCLEAR PORE COMPLEX PROTEIN NUP155"/>
    <property type="match status" value="1"/>
</dbReference>
<dbReference type="GO" id="GO:0017056">
    <property type="term" value="F:structural constituent of nuclear pore"/>
    <property type="evidence" value="ECO:0007669"/>
    <property type="project" value="InterPro"/>
</dbReference>
<evidence type="ECO:0000313" key="2">
    <source>
        <dbReference type="Proteomes" id="UP000265520"/>
    </source>
</evidence>
<feature type="non-terminal residue" evidence="1">
    <location>
        <position position="1"/>
    </location>
</feature>
<dbReference type="GO" id="GO:0006405">
    <property type="term" value="P:RNA export from nucleus"/>
    <property type="evidence" value="ECO:0007669"/>
    <property type="project" value="TreeGrafter"/>
</dbReference>
<dbReference type="GO" id="GO:0044611">
    <property type="term" value="C:nuclear pore inner ring"/>
    <property type="evidence" value="ECO:0007669"/>
    <property type="project" value="TreeGrafter"/>
</dbReference>
<evidence type="ECO:0000313" key="1">
    <source>
        <dbReference type="EMBL" id="MCH97634.1"/>
    </source>
</evidence>
<dbReference type="GO" id="GO:0000972">
    <property type="term" value="P:transcription-dependent tethering of RNA polymerase II gene DNA at nuclear periphery"/>
    <property type="evidence" value="ECO:0007669"/>
    <property type="project" value="TreeGrafter"/>
</dbReference>
<dbReference type="PANTHER" id="PTHR10350">
    <property type="entry name" value="NUCLEAR PORE COMPLEX PROTEIN NUP155"/>
    <property type="match status" value="1"/>
</dbReference>
<accession>A0A392NGH7</accession>
<protein>
    <submittedName>
        <fullName evidence="1">Nuclear pore complex protein Nup155-like</fullName>
    </submittedName>
</protein>
<dbReference type="Proteomes" id="UP000265520">
    <property type="component" value="Unassembled WGS sequence"/>
</dbReference>
<reference evidence="1 2" key="1">
    <citation type="journal article" date="2018" name="Front. Plant Sci.">
        <title>Red Clover (Trifolium pratense) and Zigzag Clover (T. medium) - A Picture of Genomic Similarities and Differences.</title>
        <authorList>
            <person name="Dluhosova J."/>
            <person name="Istvanek J."/>
            <person name="Nedelnik J."/>
            <person name="Repkova J."/>
        </authorList>
    </citation>
    <scope>NUCLEOTIDE SEQUENCE [LARGE SCALE GENOMIC DNA]</scope>
    <source>
        <strain evidence="2">cv. 10/8</strain>
        <tissue evidence="1">Leaf</tissue>
    </source>
</reference>
<proteinExistence type="predicted"/>